<feature type="region of interest" description="Disordered" evidence="1">
    <location>
        <begin position="361"/>
        <end position="409"/>
    </location>
</feature>
<protein>
    <recommendedName>
        <fullName evidence="2">Death domain-containing protein</fullName>
    </recommendedName>
</protein>
<evidence type="ECO:0000256" key="1">
    <source>
        <dbReference type="SAM" id="MobiDB-lite"/>
    </source>
</evidence>
<gene>
    <name evidence="3" type="ORF">OS493_030300</name>
</gene>
<dbReference type="OrthoDB" id="5988819at2759"/>
<dbReference type="PROSITE" id="PS50017">
    <property type="entry name" value="DEATH_DOMAIN"/>
    <property type="match status" value="1"/>
</dbReference>
<name>A0A9W9ZK07_9CNID</name>
<evidence type="ECO:0000313" key="3">
    <source>
        <dbReference type="EMBL" id="KAJ7383148.1"/>
    </source>
</evidence>
<dbReference type="Gene3D" id="1.10.533.10">
    <property type="entry name" value="Death Domain, Fas"/>
    <property type="match status" value="1"/>
</dbReference>
<keyword evidence="4" id="KW-1185">Reference proteome</keyword>
<dbReference type="CDD" id="cd01670">
    <property type="entry name" value="Death"/>
    <property type="match status" value="1"/>
</dbReference>
<feature type="region of interest" description="Disordered" evidence="1">
    <location>
        <begin position="183"/>
        <end position="202"/>
    </location>
</feature>
<dbReference type="Pfam" id="PF00531">
    <property type="entry name" value="Death"/>
    <property type="match status" value="1"/>
</dbReference>
<dbReference type="InterPro" id="IPR011029">
    <property type="entry name" value="DEATH-like_dom_sf"/>
</dbReference>
<feature type="region of interest" description="Disordered" evidence="1">
    <location>
        <begin position="423"/>
        <end position="447"/>
    </location>
</feature>
<dbReference type="Proteomes" id="UP001163046">
    <property type="component" value="Unassembled WGS sequence"/>
</dbReference>
<reference evidence="3" key="1">
    <citation type="submission" date="2023-01" db="EMBL/GenBank/DDBJ databases">
        <title>Genome assembly of the deep-sea coral Lophelia pertusa.</title>
        <authorList>
            <person name="Herrera S."/>
            <person name="Cordes E."/>
        </authorList>
    </citation>
    <scope>NUCLEOTIDE SEQUENCE</scope>
    <source>
        <strain evidence="3">USNM1676648</strain>
        <tissue evidence="3">Polyp</tissue>
    </source>
</reference>
<comment type="caution">
    <text evidence="3">The sequence shown here is derived from an EMBL/GenBank/DDBJ whole genome shotgun (WGS) entry which is preliminary data.</text>
</comment>
<feature type="compositionally biased region" description="Polar residues" evidence="1">
    <location>
        <begin position="393"/>
        <end position="404"/>
    </location>
</feature>
<dbReference type="EMBL" id="MU825905">
    <property type="protein sequence ID" value="KAJ7383148.1"/>
    <property type="molecule type" value="Genomic_DNA"/>
</dbReference>
<dbReference type="InterPro" id="IPR000488">
    <property type="entry name" value="Death_dom"/>
</dbReference>
<dbReference type="SMART" id="SM00005">
    <property type="entry name" value="DEATH"/>
    <property type="match status" value="1"/>
</dbReference>
<dbReference type="SUPFAM" id="SSF47986">
    <property type="entry name" value="DEATH domain"/>
    <property type="match status" value="1"/>
</dbReference>
<dbReference type="GO" id="GO:0007165">
    <property type="term" value="P:signal transduction"/>
    <property type="evidence" value="ECO:0007669"/>
    <property type="project" value="InterPro"/>
</dbReference>
<feature type="domain" description="Death" evidence="2">
    <location>
        <begin position="13"/>
        <end position="96"/>
    </location>
</feature>
<evidence type="ECO:0000313" key="4">
    <source>
        <dbReference type="Proteomes" id="UP001163046"/>
    </source>
</evidence>
<proteinExistence type="predicted"/>
<dbReference type="AlphaFoldDB" id="A0A9W9ZK07"/>
<organism evidence="3 4">
    <name type="scientific">Desmophyllum pertusum</name>
    <dbReference type="NCBI Taxonomy" id="174260"/>
    <lineage>
        <taxon>Eukaryota</taxon>
        <taxon>Metazoa</taxon>
        <taxon>Cnidaria</taxon>
        <taxon>Anthozoa</taxon>
        <taxon>Hexacorallia</taxon>
        <taxon>Scleractinia</taxon>
        <taxon>Caryophylliina</taxon>
        <taxon>Caryophylliidae</taxon>
        <taxon>Desmophyllum</taxon>
    </lineage>
</organism>
<accession>A0A9W9ZK07</accession>
<evidence type="ECO:0000259" key="2">
    <source>
        <dbReference type="PROSITE" id="PS50017"/>
    </source>
</evidence>
<sequence length="447" mass="51341">MEETIDPRKSVVTEMQLSDISDDVGTCWRELGPKLEIAASKIRNLDEEYRCNRDKANELLIIWKEKEASGALAGLLADALESIGRKSIAEKLLGPLPGKPCVDIKDNVESNDSNQIDKLLQEIISEMQTNVPTMCKHLEEEGFKVRTKIKELQEKLSNATQKNQEVEQESSKMRARIEKLEKQLQDSKQENPDNFVDHTKDDISDATSNDLDTDLATIERRIKIQLNKLSEQLNNNVTSPLRVPEVKEDKLKTSVMLDLLTRLSESLQEIYSDIQRMVAETCKCNEDVKRDFYDFAYHGLRAEHNDLVHRVNDLESAQAEMSDEEKKEFERLQQYQINRQRQVERLEKLWRGLFTSPERLPEKTCSEPYGGVDSSKKASRRNGTDPGARQKQIKPQEQATSSGTCDDDKLSFTKFKKTKKTTMKNIFKKKESNDNCYPVSYSSHRDS</sequence>